<dbReference type="GO" id="GO:0016887">
    <property type="term" value="F:ATP hydrolysis activity"/>
    <property type="evidence" value="ECO:0007669"/>
    <property type="project" value="InterPro"/>
</dbReference>
<dbReference type="EMBL" id="HBIV01013771">
    <property type="protein sequence ID" value="CAE0658543.1"/>
    <property type="molecule type" value="Transcribed_RNA"/>
</dbReference>
<organism evidence="2">
    <name type="scientific">Lotharella globosa</name>
    <dbReference type="NCBI Taxonomy" id="91324"/>
    <lineage>
        <taxon>Eukaryota</taxon>
        <taxon>Sar</taxon>
        <taxon>Rhizaria</taxon>
        <taxon>Cercozoa</taxon>
        <taxon>Chlorarachniophyceae</taxon>
        <taxon>Lotharella</taxon>
    </lineage>
</organism>
<dbReference type="AlphaFoldDB" id="A0A7S3YQ82"/>
<evidence type="ECO:0000256" key="1">
    <source>
        <dbReference type="SAM" id="MobiDB-lite"/>
    </source>
</evidence>
<dbReference type="InterPro" id="IPR045261">
    <property type="entry name" value="MORC_ATPase"/>
</dbReference>
<feature type="compositionally biased region" description="Basic and acidic residues" evidence="1">
    <location>
        <begin position="593"/>
        <end position="604"/>
    </location>
</feature>
<name>A0A7S3YQ82_9EUKA</name>
<protein>
    <recommendedName>
        <fullName evidence="3">Morc S5 domain-containing protein</fullName>
    </recommendedName>
</protein>
<feature type="compositionally biased region" description="Basic residues" evidence="1">
    <location>
        <begin position="540"/>
        <end position="551"/>
    </location>
</feature>
<feature type="region of interest" description="Disordered" evidence="1">
    <location>
        <begin position="509"/>
        <end position="636"/>
    </location>
</feature>
<dbReference type="PANTHER" id="PTHR23336">
    <property type="entry name" value="ZINC FINGER CW-TYPE COILED-COIL DOMAIN PROTEIN 3"/>
    <property type="match status" value="1"/>
</dbReference>
<dbReference type="InterPro" id="IPR036890">
    <property type="entry name" value="HATPase_C_sf"/>
</dbReference>
<dbReference type="SUPFAM" id="SSF55874">
    <property type="entry name" value="ATPase domain of HSP90 chaperone/DNA topoisomerase II/histidine kinase"/>
    <property type="match status" value="1"/>
</dbReference>
<feature type="compositionally biased region" description="Basic and acidic residues" evidence="1">
    <location>
        <begin position="557"/>
        <end position="567"/>
    </location>
</feature>
<dbReference type="PANTHER" id="PTHR23336:SF50">
    <property type="entry name" value="PROTEIN MICRORCHIDIA 1-RELATED"/>
    <property type="match status" value="1"/>
</dbReference>
<accession>A0A7S3YQ82</accession>
<reference evidence="2" key="1">
    <citation type="submission" date="2021-01" db="EMBL/GenBank/DDBJ databases">
        <authorList>
            <person name="Corre E."/>
            <person name="Pelletier E."/>
            <person name="Niang G."/>
            <person name="Scheremetjew M."/>
            <person name="Finn R."/>
            <person name="Kale V."/>
            <person name="Holt S."/>
            <person name="Cochrane G."/>
            <person name="Meng A."/>
            <person name="Brown T."/>
            <person name="Cohen L."/>
        </authorList>
    </citation>
    <scope>NUCLEOTIDE SEQUENCE</scope>
    <source>
        <strain evidence="2">CCCM811</strain>
    </source>
</reference>
<dbReference type="Pfam" id="PF13589">
    <property type="entry name" value="HATPase_c_3"/>
    <property type="match status" value="1"/>
</dbReference>
<sequence length="812" mass="91372">MPEQQSSNSNTDALGYIRTCKNYLRSASAVHHRTSSTAFAELVDNAKDASAKTVWINRVTARKNQFCLSITDDGVGLDDRGLLNMFGLGYSEGKLFKGGIGEYGAGFKSGSMKLGRDVLVLTIQKRSHRMFAGLLSRTMHDMEGLQDLTAVTVEIVEGEDGELAVKQDSRKHRQSIDMIKKYSGVVQSEKGLVTLMKRLREAKRSTRILISRISSDLEWEKEDICMKMPRDKHYRYERSLRVYLSHIYGKIRVRDQQKNPTIVLRNSEIIPVIWEKTLYHKGETSFAMRIESLRGLGRVQCLVGFKDPLNQYPGKPEKLKRRPENEPQGVIWLVNGRTVELFTPTKTQAGQNGDEKAWTKYSAVQAKGKGARIICELNLNNPTGLKLQQNKDGFQKNDSYYKLLAKMDEQLRKHCSQAMHKYIYLKCGARNCEHSNIGIPGGYYWNEPPIKKLYHKIKGPSQRERESFICPGCRNECPEIFKIDARKVMCTCTGEDDPCPHLLVKSKKSRVKEEPLTSADEDEDENMSALPAKSSEKGKKRDRVKPRKRKATSQSSSREKIKSRRTETSGSKTGSKRRRRRPSPVYEDEEREESPVKSSGDELGIRPTVNAHKTQTAHTPSGSSEDGESKGNDVGTAVDAGMKHMLSIGDGEKLESCGFEEADVGNDLYVPFEMIISDNDIRTDLYLGKVLAVRQADSGAKILKFSWANGDPDQEIEEAQLPRGKKMRRAGSKRQKRTIEQKTWVEPSAGVADPLTVKCGCRGGSVVKIGAEVCDGDFSGAVVRCEWIVESKDGVERRFTEAEIRELLRVQR</sequence>
<gene>
    <name evidence="2" type="ORF">LGLO00237_LOCUS10115</name>
</gene>
<dbReference type="GO" id="GO:0005634">
    <property type="term" value="C:nucleus"/>
    <property type="evidence" value="ECO:0007669"/>
    <property type="project" value="TreeGrafter"/>
</dbReference>
<dbReference type="Gene3D" id="3.30.565.10">
    <property type="entry name" value="Histidine kinase-like ATPase, C-terminal domain"/>
    <property type="match status" value="1"/>
</dbReference>
<evidence type="ECO:0008006" key="3">
    <source>
        <dbReference type="Google" id="ProtNLM"/>
    </source>
</evidence>
<proteinExistence type="predicted"/>
<feature type="compositionally biased region" description="Polar residues" evidence="1">
    <location>
        <begin position="611"/>
        <end position="624"/>
    </location>
</feature>
<evidence type="ECO:0000313" key="2">
    <source>
        <dbReference type="EMBL" id="CAE0658543.1"/>
    </source>
</evidence>